<accession>A0A918LHS2</accession>
<comment type="caution">
    <text evidence="1">The sequence shown here is derived from an EMBL/GenBank/DDBJ whole genome shotgun (WGS) entry which is preliminary data.</text>
</comment>
<protein>
    <submittedName>
        <fullName evidence="1">Uncharacterized protein</fullName>
    </submittedName>
</protein>
<evidence type="ECO:0000313" key="1">
    <source>
        <dbReference type="EMBL" id="GGS52868.1"/>
    </source>
</evidence>
<name>A0A918LHS2_9PSEU</name>
<proteinExistence type="predicted"/>
<sequence length="95" mass="10720">MDVYVENQNHERSLAGADVNRRFARILSAAAPSSLLSGVHPHGDTMFNIPQLNMIESEFDGILARRPDLADDIAELRGLLEEVRRRRGYLWICGD</sequence>
<dbReference type="Proteomes" id="UP000660680">
    <property type="component" value="Unassembled WGS sequence"/>
</dbReference>
<dbReference type="AlphaFoldDB" id="A0A918LHS2"/>
<organism evidence="1 2">
    <name type="scientific">Actinokineospora fastidiosa</name>
    <dbReference type="NCBI Taxonomy" id="1816"/>
    <lineage>
        <taxon>Bacteria</taxon>
        <taxon>Bacillati</taxon>
        <taxon>Actinomycetota</taxon>
        <taxon>Actinomycetes</taxon>
        <taxon>Pseudonocardiales</taxon>
        <taxon>Pseudonocardiaceae</taxon>
        <taxon>Actinokineospora</taxon>
    </lineage>
</organism>
<gene>
    <name evidence="1" type="ORF">GCM10010171_54970</name>
</gene>
<reference evidence="1" key="2">
    <citation type="submission" date="2020-09" db="EMBL/GenBank/DDBJ databases">
        <authorList>
            <person name="Sun Q."/>
            <person name="Ohkuma M."/>
        </authorList>
    </citation>
    <scope>NUCLEOTIDE SEQUENCE</scope>
    <source>
        <strain evidence="1">JCM 3276</strain>
    </source>
</reference>
<dbReference type="RefSeq" id="WP_189213498.1">
    <property type="nucleotide sequence ID" value="NZ_BMRB01000006.1"/>
</dbReference>
<reference evidence="1" key="1">
    <citation type="journal article" date="2014" name="Int. J. Syst. Evol. Microbiol.">
        <title>Complete genome sequence of Corynebacterium casei LMG S-19264T (=DSM 44701T), isolated from a smear-ripened cheese.</title>
        <authorList>
            <consortium name="US DOE Joint Genome Institute (JGI-PGF)"/>
            <person name="Walter F."/>
            <person name="Albersmeier A."/>
            <person name="Kalinowski J."/>
            <person name="Ruckert C."/>
        </authorList>
    </citation>
    <scope>NUCLEOTIDE SEQUENCE</scope>
    <source>
        <strain evidence="1">JCM 3276</strain>
    </source>
</reference>
<keyword evidence="2" id="KW-1185">Reference proteome</keyword>
<evidence type="ECO:0000313" key="2">
    <source>
        <dbReference type="Proteomes" id="UP000660680"/>
    </source>
</evidence>
<dbReference type="EMBL" id="BMRB01000006">
    <property type="protein sequence ID" value="GGS52868.1"/>
    <property type="molecule type" value="Genomic_DNA"/>
</dbReference>